<organism evidence="2 3">
    <name type="scientific">Pleurodeles waltl</name>
    <name type="common">Iberian ribbed newt</name>
    <dbReference type="NCBI Taxonomy" id="8319"/>
    <lineage>
        <taxon>Eukaryota</taxon>
        <taxon>Metazoa</taxon>
        <taxon>Chordata</taxon>
        <taxon>Craniata</taxon>
        <taxon>Vertebrata</taxon>
        <taxon>Euteleostomi</taxon>
        <taxon>Amphibia</taxon>
        <taxon>Batrachia</taxon>
        <taxon>Caudata</taxon>
        <taxon>Salamandroidea</taxon>
        <taxon>Salamandridae</taxon>
        <taxon>Pleurodelinae</taxon>
        <taxon>Pleurodeles</taxon>
    </lineage>
</organism>
<sequence length="90" mass="9875">MSESASEQSKKTLESERPPIANGGNQSDTRGQAESPEVAWDWLERTYPTAGRQVMEEETQNRSCKRPRRTQASTKRSAKGSPLTPGGPQG</sequence>
<dbReference type="AlphaFoldDB" id="A0AAV7SN07"/>
<name>A0AAV7SN07_PLEWA</name>
<comment type="caution">
    <text evidence="2">The sequence shown here is derived from an EMBL/GenBank/DDBJ whole genome shotgun (WGS) entry which is preliminary data.</text>
</comment>
<evidence type="ECO:0000256" key="1">
    <source>
        <dbReference type="SAM" id="MobiDB-lite"/>
    </source>
</evidence>
<feature type="region of interest" description="Disordered" evidence="1">
    <location>
        <begin position="1"/>
        <end position="90"/>
    </location>
</feature>
<feature type="compositionally biased region" description="Basic and acidic residues" evidence="1">
    <location>
        <begin position="8"/>
        <end position="17"/>
    </location>
</feature>
<keyword evidence="3" id="KW-1185">Reference proteome</keyword>
<protein>
    <submittedName>
        <fullName evidence="2">Uncharacterized protein</fullName>
    </submittedName>
</protein>
<accession>A0AAV7SN07</accession>
<reference evidence="2" key="1">
    <citation type="journal article" date="2022" name="bioRxiv">
        <title>Sequencing and chromosome-scale assembly of the giantPleurodeles waltlgenome.</title>
        <authorList>
            <person name="Brown T."/>
            <person name="Elewa A."/>
            <person name="Iarovenko S."/>
            <person name="Subramanian E."/>
            <person name="Araus A.J."/>
            <person name="Petzold A."/>
            <person name="Susuki M."/>
            <person name="Suzuki K.-i.T."/>
            <person name="Hayashi T."/>
            <person name="Toyoda A."/>
            <person name="Oliveira C."/>
            <person name="Osipova E."/>
            <person name="Leigh N.D."/>
            <person name="Simon A."/>
            <person name="Yun M.H."/>
        </authorList>
    </citation>
    <scope>NUCLEOTIDE SEQUENCE</scope>
    <source>
        <strain evidence="2">20211129_DDA</strain>
        <tissue evidence="2">Liver</tissue>
    </source>
</reference>
<gene>
    <name evidence="2" type="ORF">NDU88_005820</name>
</gene>
<evidence type="ECO:0000313" key="3">
    <source>
        <dbReference type="Proteomes" id="UP001066276"/>
    </source>
</evidence>
<feature type="compositionally biased region" description="Polar residues" evidence="1">
    <location>
        <begin position="23"/>
        <end position="32"/>
    </location>
</feature>
<evidence type="ECO:0000313" key="2">
    <source>
        <dbReference type="EMBL" id="KAJ1165392.1"/>
    </source>
</evidence>
<proteinExistence type="predicted"/>
<dbReference type="EMBL" id="JANPWB010000008">
    <property type="protein sequence ID" value="KAJ1165392.1"/>
    <property type="molecule type" value="Genomic_DNA"/>
</dbReference>
<dbReference type="Proteomes" id="UP001066276">
    <property type="component" value="Chromosome 4_2"/>
</dbReference>